<proteinExistence type="predicted"/>
<dbReference type="EMBL" id="CM056741">
    <property type="protein sequence ID" value="KAJ8685932.1"/>
    <property type="molecule type" value="Genomic_DNA"/>
</dbReference>
<feature type="non-terminal residue" evidence="1">
    <location>
        <position position="277"/>
    </location>
</feature>
<comment type="caution">
    <text evidence="1">The sequence shown here is derived from an EMBL/GenBank/DDBJ whole genome shotgun (WGS) entry which is preliminary data.</text>
</comment>
<protein>
    <submittedName>
        <fullName evidence="1">Uncharacterized protein</fullName>
    </submittedName>
</protein>
<name>A0ACC2PU73_9HYME</name>
<evidence type="ECO:0000313" key="2">
    <source>
        <dbReference type="Proteomes" id="UP001239111"/>
    </source>
</evidence>
<keyword evidence="2" id="KW-1185">Reference proteome</keyword>
<gene>
    <name evidence="1" type="ORF">QAD02_021725</name>
</gene>
<evidence type="ECO:0000313" key="1">
    <source>
        <dbReference type="EMBL" id="KAJ8685932.1"/>
    </source>
</evidence>
<dbReference type="Proteomes" id="UP001239111">
    <property type="component" value="Chromosome 1"/>
</dbReference>
<accession>A0ACC2PU73</accession>
<reference evidence="1" key="1">
    <citation type="submission" date="2023-04" db="EMBL/GenBank/DDBJ databases">
        <title>A chromosome-level genome assembly of the parasitoid wasp Eretmocerus hayati.</title>
        <authorList>
            <person name="Zhong Y."/>
            <person name="Liu S."/>
            <person name="Liu Y."/>
        </authorList>
    </citation>
    <scope>NUCLEOTIDE SEQUENCE</scope>
    <source>
        <strain evidence="1">ZJU_SS_LIU_2023</strain>
    </source>
</reference>
<sequence length="277" mass="31576">MIRIYIRHIALALIPLTDSIKTDDWSGDNLYKVMEDVRAQMRIPDGLASKSGYGNRSENFMRKKGLNKPPQVLVNGIPLPTDHFTSELLEDAVLSAIISQTPMIQRAVYRGDLSETDDVTKFLMSQPYVVPRFNDRILKANSHEWLDLMGTPPMNSDYRKWTLKDLTAWMVKQLKYISILREHGSNHLHTIWIVVDLSQRYGRRLLSETLNYLESNDAARVAIVMNPLDSSSSETDVNLIASAAIHALPAAEVIYYLRHLIQDSYVDQLMSGDFIIK</sequence>
<organism evidence="1 2">
    <name type="scientific">Eretmocerus hayati</name>
    <dbReference type="NCBI Taxonomy" id="131215"/>
    <lineage>
        <taxon>Eukaryota</taxon>
        <taxon>Metazoa</taxon>
        <taxon>Ecdysozoa</taxon>
        <taxon>Arthropoda</taxon>
        <taxon>Hexapoda</taxon>
        <taxon>Insecta</taxon>
        <taxon>Pterygota</taxon>
        <taxon>Neoptera</taxon>
        <taxon>Endopterygota</taxon>
        <taxon>Hymenoptera</taxon>
        <taxon>Apocrita</taxon>
        <taxon>Proctotrupomorpha</taxon>
        <taxon>Chalcidoidea</taxon>
        <taxon>Aphelinidae</taxon>
        <taxon>Aphelininae</taxon>
        <taxon>Eretmocerus</taxon>
    </lineage>
</organism>